<evidence type="ECO:0000313" key="2">
    <source>
        <dbReference type="EMBL" id="MDJ1169483.1"/>
    </source>
</evidence>
<comment type="caution">
    <text evidence="2">The sequence shown here is derived from an EMBL/GenBank/DDBJ whole genome shotgun (WGS) entry which is preliminary data.</text>
</comment>
<gene>
    <name evidence="2" type="ORF">PMG71_08600</name>
</gene>
<sequence>MKDQLGKIRWPGVALLVLAMTGGMAVGQEILGNVRVLEVFQECPDCPEMVVLPLGGFLMGGEPLQPDTHGFPITMGREDPLGAPWEGPVHQVQIDIPIAIGRYEVTFEQWMACVSDGACQHQPSAATSTRYGNYDAIGLNPVRRVSYLDIQEYIGWLNGFSEDGIYRLPTEAEWEYAARAGATTLFHNGNSLDLSEANFWDGESYPDWRQNPEIPGQLIPIPVGRLIPNAWGLHDTAGNVREVTMSCYTERHQSWPTSTAYLNNAMHLAPCIRVLRDGSFNGTQGWVRPQSRFPIPEDGRSSYIGFRVVRELQ</sequence>
<dbReference type="InterPro" id="IPR005532">
    <property type="entry name" value="SUMF_dom"/>
</dbReference>
<dbReference type="PANTHER" id="PTHR23150:SF35">
    <property type="entry name" value="BLL6746 PROTEIN"/>
    <property type="match status" value="1"/>
</dbReference>
<protein>
    <submittedName>
        <fullName evidence="2">Formylglycine-generating enzyme family protein</fullName>
    </submittedName>
</protein>
<dbReference type="SUPFAM" id="SSF56436">
    <property type="entry name" value="C-type lectin-like"/>
    <property type="match status" value="1"/>
</dbReference>
<dbReference type="Proteomes" id="UP001235303">
    <property type="component" value="Unassembled WGS sequence"/>
</dbReference>
<dbReference type="RefSeq" id="WP_283753241.1">
    <property type="nucleotide sequence ID" value="NZ_JAQOSP010000061.1"/>
</dbReference>
<organism evidence="2 3">
    <name type="scientific">Roseofilum acuticapitatum BLCC-M154</name>
    <dbReference type="NCBI Taxonomy" id="3022444"/>
    <lineage>
        <taxon>Bacteria</taxon>
        <taxon>Bacillati</taxon>
        <taxon>Cyanobacteriota</taxon>
        <taxon>Cyanophyceae</taxon>
        <taxon>Desertifilales</taxon>
        <taxon>Desertifilaceae</taxon>
        <taxon>Roseofilum</taxon>
        <taxon>Roseofilum acuticapitatum</taxon>
    </lineage>
</organism>
<proteinExistence type="predicted"/>
<accession>A0ABT7ARE6</accession>
<dbReference type="InterPro" id="IPR042095">
    <property type="entry name" value="SUMF_sf"/>
</dbReference>
<evidence type="ECO:0000313" key="3">
    <source>
        <dbReference type="Proteomes" id="UP001235303"/>
    </source>
</evidence>
<dbReference type="EMBL" id="JAQOSP010000061">
    <property type="protein sequence ID" value="MDJ1169483.1"/>
    <property type="molecule type" value="Genomic_DNA"/>
</dbReference>
<evidence type="ECO:0000259" key="1">
    <source>
        <dbReference type="Pfam" id="PF03781"/>
    </source>
</evidence>
<dbReference type="InterPro" id="IPR016187">
    <property type="entry name" value="CTDL_fold"/>
</dbReference>
<keyword evidence="3" id="KW-1185">Reference proteome</keyword>
<name>A0ABT7ARE6_9CYAN</name>
<dbReference type="InterPro" id="IPR051043">
    <property type="entry name" value="Sulfatase_Mod_Factor_Kinase"/>
</dbReference>
<feature type="domain" description="Sulfatase-modifying factor enzyme-like" evidence="1">
    <location>
        <begin position="46"/>
        <end position="310"/>
    </location>
</feature>
<reference evidence="2 3" key="1">
    <citation type="submission" date="2023-01" db="EMBL/GenBank/DDBJ databases">
        <title>Novel diversity within Roseofilum (Cyanobacteria; Desertifilaceae) from marine benthic mats with descriptions of four novel species.</title>
        <authorList>
            <person name="Wang Y."/>
            <person name="Berthold D.E."/>
            <person name="Hu J."/>
            <person name="Lefler F.W."/>
            <person name="Laughinghouse H.D. IV."/>
        </authorList>
    </citation>
    <scope>NUCLEOTIDE SEQUENCE [LARGE SCALE GENOMIC DNA]</scope>
    <source>
        <strain evidence="2 3">BLCC-M154</strain>
    </source>
</reference>
<dbReference type="PANTHER" id="PTHR23150">
    <property type="entry name" value="SULFATASE MODIFYING FACTOR 1, 2"/>
    <property type="match status" value="1"/>
</dbReference>
<dbReference type="Pfam" id="PF03781">
    <property type="entry name" value="FGE-sulfatase"/>
    <property type="match status" value="1"/>
</dbReference>
<dbReference type="Gene3D" id="3.90.1580.10">
    <property type="entry name" value="paralog of FGE (formylglycine-generating enzyme)"/>
    <property type="match status" value="1"/>
</dbReference>